<proteinExistence type="predicted"/>
<evidence type="ECO:0000256" key="1">
    <source>
        <dbReference type="SAM" id="MobiDB-lite"/>
    </source>
</evidence>
<feature type="compositionally biased region" description="Polar residues" evidence="1">
    <location>
        <begin position="80"/>
        <end position="99"/>
    </location>
</feature>
<evidence type="ECO:0000313" key="2">
    <source>
        <dbReference type="EMBL" id="PXB35585.1"/>
    </source>
</evidence>
<evidence type="ECO:0000313" key="3">
    <source>
        <dbReference type="Proteomes" id="UP000246375"/>
    </source>
</evidence>
<protein>
    <submittedName>
        <fullName evidence="2">Uncharacterized protein</fullName>
    </submittedName>
</protein>
<name>A0A9X7L0Q6_9ENTR</name>
<dbReference type="AlphaFoldDB" id="A0A9X7L0Q6"/>
<reference evidence="2 3" key="1">
    <citation type="submission" date="2018-05" db="EMBL/GenBank/DDBJ databases">
        <title>Evaluation of testing and processing parameters for the GenePOC Carba assay.</title>
        <authorList>
            <person name="Walsh T.R."/>
        </authorList>
    </citation>
    <scope>NUCLEOTIDE SEQUENCE [LARGE SCALE GENOMIC DNA]</scope>
    <source>
        <strain evidence="2 3">PECIMP</strain>
    </source>
</reference>
<gene>
    <name evidence="2" type="ORF">DL189_21995</name>
</gene>
<dbReference type="EMBL" id="QHMI01000028">
    <property type="protein sequence ID" value="PXB35585.1"/>
    <property type="molecule type" value="Genomic_DNA"/>
</dbReference>
<dbReference type="Proteomes" id="UP000246375">
    <property type="component" value="Unassembled WGS sequence"/>
</dbReference>
<sequence>MPRDSFCRVAASPYPAYGCGVRFAGWRLRLTRPTGAVFVLPGGGFALPGLRVRCSFCRVVASPYPAYRCAVRRPGKRSATRQQRPQFCNTDDTSSWVYG</sequence>
<accession>A0A9X7L0Q6</accession>
<comment type="caution">
    <text evidence="2">The sequence shown here is derived from an EMBL/GenBank/DDBJ whole genome shotgun (WGS) entry which is preliminary data.</text>
</comment>
<feature type="region of interest" description="Disordered" evidence="1">
    <location>
        <begin position="75"/>
        <end position="99"/>
    </location>
</feature>
<organism evidence="2 3">
    <name type="scientific">Enterobacter hormaechei</name>
    <dbReference type="NCBI Taxonomy" id="158836"/>
    <lineage>
        <taxon>Bacteria</taxon>
        <taxon>Pseudomonadati</taxon>
        <taxon>Pseudomonadota</taxon>
        <taxon>Gammaproteobacteria</taxon>
        <taxon>Enterobacterales</taxon>
        <taxon>Enterobacteriaceae</taxon>
        <taxon>Enterobacter</taxon>
        <taxon>Enterobacter cloacae complex</taxon>
    </lineage>
</organism>